<dbReference type="GO" id="GO:0008641">
    <property type="term" value="F:ubiquitin-like modifier activating enzyme activity"/>
    <property type="evidence" value="ECO:0007669"/>
    <property type="project" value="InterPro"/>
</dbReference>
<evidence type="ECO:0000256" key="1">
    <source>
        <dbReference type="SAM" id="MobiDB-lite"/>
    </source>
</evidence>
<protein>
    <recommendedName>
        <fullName evidence="2">Ubiquitin/SUMO-activating enzyme ubiquitin-like domain-containing protein</fullName>
    </recommendedName>
</protein>
<dbReference type="Pfam" id="PF14732">
    <property type="entry name" value="UAE_UbL"/>
    <property type="match status" value="1"/>
</dbReference>
<reference evidence="3 4" key="1">
    <citation type="submission" date="2020-08" db="EMBL/GenBank/DDBJ databases">
        <title>Plant Genome Project.</title>
        <authorList>
            <person name="Zhang R.-G."/>
        </authorList>
    </citation>
    <scope>NUCLEOTIDE SEQUENCE [LARGE SCALE GENOMIC DNA]</scope>
    <source>
        <tissue evidence="3">Rhizome</tissue>
    </source>
</reference>
<feature type="compositionally biased region" description="Polar residues" evidence="1">
    <location>
        <begin position="1"/>
        <end position="12"/>
    </location>
</feature>
<dbReference type="InterPro" id="IPR035985">
    <property type="entry name" value="Ubiquitin-activating_enz"/>
</dbReference>
<keyword evidence="4" id="KW-1185">Reference proteome</keyword>
<feature type="domain" description="Ubiquitin/SUMO-activating enzyme ubiquitin-like" evidence="2">
    <location>
        <begin position="276"/>
        <end position="365"/>
    </location>
</feature>
<feature type="region of interest" description="Disordered" evidence="1">
    <location>
        <begin position="1"/>
        <end position="51"/>
    </location>
</feature>
<evidence type="ECO:0000313" key="4">
    <source>
        <dbReference type="Proteomes" id="UP000734854"/>
    </source>
</evidence>
<comment type="caution">
    <text evidence="3">The sequence shown here is derived from an EMBL/GenBank/DDBJ whole genome shotgun (WGS) entry which is preliminary data.</text>
</comment>
<dbReference type="Proteomes" id="UP000734854">
    <property type="component" value="Unassembled WGS sequence"/>
</dbReference>
<feature type="compositionally biased region" description="Polar residues" evidence="1">
    <location>
        <begin position="40"/>
        <end position="49"/>
    </location>
</feature>
<evidence type="ECO:0000259" key="2">
    <source>
        <dbReference type="Pfam" id="PF14732"/>
    </source>
</evidence>
<dbReference type="EMBL" id="JACMSC010000013">
    <property type="protein sequence ID" value="KAG6494449.1"/>
    <property type="molecule type" value="Genomic_DNA"/>
</dbReference>
<name>A0A8J5KYJ8_ZINOF</name>
<sequence>MLLSSPTVASQSCRDDFDEEKEPDRMVLSGWTAPEKVDTAKSNGASTSADRPIITEATESKVVDVAAAMPGTKRKLSATLERKGNQEVHEVLSVPGNDDDDDLVLLDDCPEPNKKLSVIVNMGVVVAGSHATMALVVVLMVMFTATCACSCQLLPLLPSAPPTITTSHKPFKARKPPKSPSPLWWQLWVLRGFEGLVGGRDRWWSRWLEWKQLAGGIAGGGERSLIPGNDDDDDGLVLLDDLSVLEHPSRKMLWMPVEPFEPNKSCYVCSETPLLLEVNTRNTTLRDIVEKIIKVKLGMNLPMVMQGTALIYEDGDDLEEDVAANYALNLDKNLADLPAPLTGGTMLTIEDFQQELKCHINIKHRLGPVHAVCQVSAIHSSTSEISHYVRQVACGIDWDAKPLCYRMKSVGQRACSIVYILQGLHSSGPSLVEELHNLNPHQLPLAHSRHQRKVGEVNMSTLKTDIYQLAMRDAAQWKRSQGYIQTGRRHNDIRDRRPYKFMLQYMLLSSQTVAFQSCRDDFEEEKEPDHVVLSGWTAPQKVDTAKSNGASTSADRPIKTEATESKVVDVAAAMPGTKRKLSATLEREGNQEVHQVLSVPGNDDDDLVLLDGCPEPNKKLRLQHLSFCKW</sequence>
<accession>A0A8J5KYJ8</accession>
<dbReference type="InterPro" id="IPR028077">
    <property type="entry name" value="UAE_UbL_dom"/>
</dbReference>
<organism evidence="3 4">
    <name type="scientific">Zingiber officinale</name>
    <name type="common">Ginger</name>
    <name type="synonym">Amomum zingiber</name>
    <dbReference type="NCBI Taxonomy" id="94328"/>
    <lineage>
        <taxon>Eukaryota</taxon>
        <taxon>Viridiplantae</taxon>
        <taxon>Streptophyta</taxon>
        <taxon>Embryophyta</taxon>
        <taxon>Tracheophyta</taxon>
        <taxon>Spermatophyta</taxon>
        <taxon>Magnoliopsida</taxon>
        <taxon>Liliopsida</taxon>
        <taxon>Zingiberales</taxon>
        <taxon>Zingiberaceae</taxon>
        <taxon>Zingiber</taxon>
    </lineage>
</organism>
<dbReference type="AlphaFoldDB" id="A0A8J5KYJ8"/>
<dbReference type="SUPFAM" id="SSF69572">
    <property type="entry name" value="Activating enzymes of the ubiquitin-like proteins"/>
    <property type="match status" value="1"/>
</dbReference>
<gene>
    <name evidence="3" type="ORF">ZIOFF_049475</name>
</gene>
<evidence type="ECO:0000313" key="3">
    <source>
        <dbReference type="EMBL" id="KAG6494449.1"/>
    </source>
</evidence>
<dbReference type="Gene3D" id="3.10.290.20">
    <property type="entry name" value="Ubiquitin-like 2 activating enzyme e1b. Chain: B, domain 3"/>
    <property type="match status" value="1"/>
</dbReference>
<proteinExistence type="predicted"/>